<keyword evidence="3" id="KW-1185">Reference proteome</keyword>
<evidence type="ECO:0000259" key="1">
    <source>
        <dbReference type="Pfam" id="PF14399"/>
    </source>
</evidence>
<reference evidence="2" key="2">
    <citation type="submission" date="2011-01" db="EMBL/GenBank/DDBJ databases">
        <title>The Non-contiguous Finished genome of Clostridium papyrosolvens.</title>
        <authorList>
            <person name="Lucas S."/>
            <person name="Copeland A."/>
            <person name="Lapidus A."/>
            <person name="Cheng J.-F."/>
            <person name="Goodwin L."/>
            <person name="Pitluck S."/>
            <person name="Misra M."/>
            <person name="Chertkov O."/>
            <person name="Detter J.C."/>
            <person name="Han C."/>
            <person name="Tapia R."/>
            <person name="Land M."/>
            <person name="Hauser L."/>
            <person name="Kyrpides N."/>
            <person name="Ivanova N."/>
            <person name="Pagani I."/>
            <person name="Mouttaki H."/>
            <person name="He Z."/>
            <person name="Zhou J."/>
            <person name="Hemme C.L."/>
            <person name="Woyke T."/>
        </authorList>
    </citation>
    <scope>NUCLEOTIDE SEQUENCE [LARGE SCALE GENOMIC DNA]</scope>
    <source>
        <strain evidence="2">DSM 2782</strain>
    </source>
</reference>
<sequence>MVISNRERLREITGDNCFISNLISVSGYFSLEMRESWFYSSIGYQNRFGYWVSGNGSERTPCLQCFDADVERKGLDKILSQAGMMLEQHMYDTTDEFMEFIKTSLKSDMPVIVNVNSLHMNYWPENIIDSYAHYIIVYGISEDGFVNVIDNYIPSTPVQSYNGLLSMEAFIKALDFTGVRINHGKKIAWTLHPADSKCLKFPGASEVFKNYIINTVNNFEEASTDNRIDIGKNCFIYSTGTKALEAFKTFMNTEMTRQNSEKDILVELYKNITSFGGPICMLGLIQKFLEDYSQESSVQEDLVTLKNNITDLTTYWRSMGINLFRYSMFDSMQYLDKALNFLQMLISKETENIACMKNILCTTG</sequence>
<dbReference type="AlphaFoldDB" id="F1T7C5"/>
<gene>
    <name evidence="2" type="ORF">Cpap_3806</name>
</gene>
<reference evidence="2" key="1">
    <citation type="submission" date="2009-07" db="EMBL/GenBank/DDBJ databases">
        <authorList>
            <consortium name="US DOE Joint Genome Institute (JGI-PGF)"/>
            <person name="Lucas S."/>
            <person name="Copeland A."/>
            <person name="Lapidus A."/>
            <person name="Glavina del Rio T."/>
            <person name="Tice H."/>
            <person name="Bruce D."/>
            <person name="Goodwin L."/>
            <person name="Pitluck S."/>
            <person name="Larimer F."/>
            <person name="Land M.L."/>
            <person name="Mouttaki H."/>
            <person name="He Z."/>
            <person name="Zhou J."/>
            <person name="Hemme C.L."/>
        </authorList>
    </citation>
    <scope>NUCLEOTIDE SEQUENCE</scope>
    <source>
        <strain evidence="2">DSM 2782</strain>
    </source>
</reference>
<dbReference type="InterPro" id="IPR026935">
    <property type="entry name" value="BtrH_N"/>
</dbReference>
<name>F1T7C5_9FIRM</name>
<evidence type="ECO:0000313" key="3">
    <source>
        <dbReference type="Proteomes" id="UP000003860"/>
    </source>
</evidence>
<protein>
    <recommendedName>
        <fullName evidence="1">Butirosin biosynthesis protein H N-terminal domain-containing protein</fullName>
    </recommendedName>
</protein>
<accession>F1T7C5</accession>
<feature type="domain" description="Butirosin biosynthesis protein H N-terminal" evidence="1">
    <location>
        <begin position="31"/>
        <end position="150"/>
    </location>
</feature>
<proteinExistence type="predicted"/>
<organism evidence="2 3">
    <name type="scientific">Ruminiclostridium papyrosolvens DSM 2782</name>
    <dbReference type="NCBI Taxonomy" id="588581"/>
    <lineage>
        <taxon>Bacteria</taxon>
        <taxon>Bacillati</taxon>
        <taxon>Bacillota</taxon>
        <taxon>Clostridia</taxon>
        <taxon>Eubacteriales</taxon>
        <taxon>Oscillospiraceae</taxon>
        <taxon>Ruminiclostridium</taxon>
    </lineage>
</organism>
<dbReference type="Proteomes" id="UP000003860">
    <property type="component" value="Unassembled WGS sequence"/>
</dbReference>
<dbReference type="EMBL" id="ACXX02000001">
    <property type="protein sequence ID" value="EGD49373.1"/>
    <property type="molecule type" value="Genomic_DNA"/>
</dbReference>
<dbReference type="RefSeq" id="WP_004616037.1">
    <property type="nucleotide sequence ID" value="NZ_ACXX02000001.1"/>
</dbReference>
<evidence type="ECO:0000313" key="2">
    <source>
        <dbReference type="EMBL" id="EGD49373.1"/>
    </source>
</evidence>
<comment type="caution">
    <text evidence="2">The sequence shown here is derived from an EMBL/GenBank/DDBJ whole genome shotgun (WGS) entry which is preliminary data.</text>
</comment>
<dbReference type="STRING" id="588581.Cpap_3806"/>
<dbReference type="Pfam" id="PF14399">
    <property type="entry name" value="BtrH_N"/>
    <property type="match status" value="1"/>
</dbReference>